<keyword evidence="1" id="KW-0472">Membrane</keyword>
<accession>A0A812DD67</accession>
<feature type="transmembrane region" description="Helical" evidence="1">
    <location>
        <begin position="154"/>
        <end position="177"/>
    </location>
</feature>
<evidence type="ECO:0000313" key="2">
    <source>
        <dbReference type="EMBL" id="CAE1294947.1"/>
    </source>
</evidence>
<keyword evidence="1" id="KW-0812">Transmembrane</keyword>
<keyword evidence="3" id="KW-1185">Reference proteome</keyword>
<dbReference type="AlphaFoldDB" id="A0A812DD67"/>
<comment type="caution">
    <text evidence="2">The sequence shown here is derived from an EMBL/GenBank/DDBJ whole genome shotgun (WGS) entry which is preliminary data.</text>
</comment>
<protein>
    <submittedName>
        <fullName evidence="2">Uncharacterized protein</fullName>
    </submittedName>
</protein>
<evidence type="ECO:0000256" key="1">
    <source>
        <dbReference type="SAM" id="Phobius"/>
    </source>
</evidence>
<proteinExistence type="predicted"/>
<dbReference type="EMBL" id="CAHIKZ030002999">
    <property type="protein sequence ID" value="CAE1294947.1"/>
    <property type="molecule type" value="Genomic_DNA"/>
</dbReference>
<reference evidence="2" key="1">
    <citation type="submission" date="2021-01" db="EMBL/GenBank/DDBJ databases">
        <authorList>
            <person name="Li R."/>
            <person name="Bekaert M."/>
        </authorList>
    </citation>
    <scope>NUCLEOTIDE SEQUENCE</scope>
    <source>
        <strain evidence="2">Farmed</strain>
    </source>
</reference>
<feature type="transmembrane region" description="Helical" evidence="1">
    <location>
        <begin position="94"/>
        <end position="114"/>
    </location>
</feature>
<feature type="transmembrane region" description="Helical" evidence="1">
    <location>
        <begin position="12"/>
        <end position="35"/>
    </location>
</feature>
<feature type="transmembrane region" description="Helical" evidence="1">
    <location>
        <begin position="120"/>
        <end position="142"/>
    </location>
</feature>
<evidence type="ECO:0000313" key="3">
    <source>
        <dbReference type="Proteomes" id="UP000597762"/>
    </source>
</evidence>
<keyword evidence="1" id="KW-1133">Transmembrane helix</keyword>
<gene>
    <name evidence="2" type="ORF">SPHA_50648</name>
</gene>
<dbReference type="Proteomes" id="UP000597762">
    <property type="component" value="Unassembled WGS sequence"/>
</dbReference>
<sequence length="183" mass="21010">MCFESFLFYSTFPLFPSFSLPCTLHTFFCSSLSVFLSRLLSHSHSLLSALCSLFLSLVFSLFLSFSSCFIFYYSRIHSPPPPPQRVMPKTFLRFSPIFFIVLHLLCFTFLSFFLSFSFFLLFLFLFSSTSLSIISLFSSHFLPSLSVYSSSLAFSLFLYFSVSPSSFFLFIFIPSLLPVSPVF</sequence>
<feature type="transmembrane region" description="Helical" evidence="1">
    <location>
        <begin position="47"/>
        <end position="73"/>
    </location>
</feature>
<name>A0A812DD67_ACAPH</name>
<organism evidence="2 3">
    <name type="scientific">Acanthosepion pharaonis</name>
    <name type="common">Pharaoh cuttlefish</name>
    <name type="synonym">Sepia pharaonis</name>
    <dbReference type="NCBI Taxonomy" id="158019"/>
    <lineage>
        <taxon>Eukaryota</taxon>
        <taxon>Metazoa</taxon>
        <taxon>Spiralia</taxon>
        <taxon>Lophotrochozoa</taxon>
        <taxon>Mollusca</taxon>
        <taxon>Cephalopoda</taxon>
        <taxon>Coleoidea</taxon>
        <taxon>Decapodiformes</taxon>
        <taxon>Sepiida</taxon>
        <taxon>Sepiina</taxon>
        <taxon>Sepiidae</taxon>
        <taxon>Acanthosepion</taxon>
    </lineage>
</organism>